<dbReference type="HOGENOM" id="CLU_2581566_0_0_2"/>
<reference evidence="1 2" key="1">
    <citation type="journal article" date="2012" name="Stand. Genomic Sci.">
        <title>Complete genome sequence of Pyrobaculum oguniense.</title>
        <authorList>
            <person name="Bernick D.L."/>
            <person name="Karplus K."/>
            <person name="Lui L.M."/>
            <person name="Coker J.K."/>
            <person name="Murphy J.N."/>
            <person name="Chan P.P."/>
            <person name="Cozen A.E."/>
            <person name="Lowe T.M."/>
        </authorList>
    </citation>
    <scope>NUCLEOTIDE SEQUENCE [LARGE SCALE GENOMIC DNA]</scope>
    <source>
        <strain evidence="1 2">TE7</strain>
    </source>
</reference>
<dbReference type="EMBL" id="CP003316">
    <property type="protein sequence ID" value="AFA39811.1"/>
    <property type="molecule type" value="Genomic_DNA"/>
</dbReference>
<gene>
    <name evidence="1" type="ordered locus">Pogu_1784</name>
</gene>
<accession>H6Q9E3</accession>
<dbReference type="AlphaFoldDB" id="H6Q9E3"/>
<dbReference type="KEGG" id="pog:Pogu_1784"/>
<dbReference type="Proteomes" id="UP000009062">
    <property type="component" value="Chromosome"/>
</dbReference>
<evidence type="ECO:0000313" key="1">
    <source>
        <dbReference type="EMBL" id="AFA39811.1"/>
    </source>
</evidence>
<name>H6Q9E3_PYROT</name>
<proteinExistence type="predicted"/>
<evidence type="ECO:0000313" key="2">
    <source>
        <dbReference type="Proteomes" id="UP000009062"/>
    </source>
</evidence>
<sequence length="80" mass="8931">MEWAAHIILRAFTAWSLVPLWNLPMEMEVSMGLLFSNSLLAYTSLPPIYMGYLLSRSSLSTRSRAASYLGCIDSSANRVT</sequence>
<keyword evidence="2" id="KW-1185">Reference proteome</keyword>
<dbReference type="STRING" id="698757.Pogu_1784"/>
<protein>
    <submittedName>
        <fullName evidence="1">Uncharacterized protein</fullName>
    </submittedName>
</protein>
<organism evidence="1 2">
    <name type="scientific">Pyrobaculum oguniense (strain DSM 13380 / JCM 10595 / TE7)</name>
    <dbReference type="NCBI Taxonomy" id="698757"/>
    <lineage>
        <taxon>Archaea</taxon>
        <taxon>Thermoproteota</taxon>
        <taxon>Thermoprotei</taxon>
        <taxon>Thermoproteales</taxon>
        <taxon>Thermoproteaceae</taxon>
        <taxon>Pyrobaculum</taxon>
    </lineage>
</organism>